<evidence type="ECO:0000256" key="1">
    <source>
        <dbReference type="ARBA" id="ARBA00004229"/>
    </source>
</evidence>
<evidence type="ECO:0000313" key="18">
    <source>
        <dbReference type="Proteomes" id="UP001165080"/>
    </source>
</evidence>
<keyword evidence="6" id="KW-0001">2Fe-2S</keyword>
<comment type="caution">
    <text evidence="17">The sequence shown here is derived from an EMBL/GenBank/DDBJ whole genome shotgun (WGS) entry which is preliminary data.</text>
</comment>
<dbReference type="PANTHER" id="PTHR21266">
    <property type="entry name" value="IRON-SULFUR DOMAIN CONTAINING PROTEIN"/>
    <property type="match status" value="1"/>
</dbReference>
<dbReference type="GO" id="GO:0016020">
    <property type="term" value="C:membrane"/>
    <property type="evidence" value="ECO:0007669"/>
    <property type="project" value="UniProtKB-SubCell"/>
</dbReference>
<keyword evidence="9 15" id="KW-1133">Transmembrane helix</keyword>
<dbReference type="AlphaFoldDB" id="A0A9W6BX02"/>
<keyword evidence="4" id="KW-0934">Plastid</keyword>
<dbReference type="Pfam" id="PF00355">
    <property type="entry name" value="Rieske"/>
    <property type="match status" value="1"/>
</dbReference>
<keyword evidence="10" id="KW-0560">Oxidoreductase</keyword>
<evidence type="ECO:0000256" key="8">
    <source>
        <dbReference type="ARBA" id="ARBA00022946"/>
    </source>
</evidence>
<keyword evidence="5 15" id="KW-0812">Transmembrane</keyword>
<keyword evidence="18" id="KW-1185">Reference proteome</keyword>
<keyword evidence="3" id="KW-0150">Chloroplast</keyword>
<dbReference type="GO" id="GO:0046872">
    <property type="term" value="F:metal ion binding"/>
    <property type="evidence" value="ECO:0007669"/>
    <property type="project" value="UniProtKB-KW"/>
</dbReference>
<dbReference type="EMBL" id="BRXU01000030">
    <property type="protein sequence ID" value="GLC59779.1"/>
    <property type="molecule type" value="Genomic_DNA"/>
</dbReference>
<dbReference type="PANTHER" id="PTHR21266:SF32">
    <property type="entry name" value="CHOLESTEROL 7-DESATURASE NVD"/>
    <property type="match status" value="1"/>
</dbReference>
<evidence type="ECO:0000256" key="9">
    <source>
        <dbReference type="ARBA" id="ARBA00022989"/>
    </source>
</evidence>
<evidence type="ECO:0000256" key="11">
    <source>
        <dbReference type="ARBA" id="ARBA00023004"/>
    </source>
</evidence>
<keyword evidence="11" id="KW-0408">Iron</keyword>
<feature type="domain" description="Rieske" evidence="16">
    <location>
        <begin position="113"/>
        <end position="221"/>
    </location>
</feature>
<dbReference type="Proteomes" id="UP001165080">
    <property type="component" value="Unassembled WGS sequence"/>
</dbReference>
<dbReference type="SUPFAM" id="SSF55961">
    <property type="entry name" value="Bet v1-like"/>
    <property type="match status" value="1"/>
</dbReference>
<dbReference type="Pfam" id="PF08417">
    <property type="entry name" value="PaO"/>
    <property type="match status" value="1"/>
</dbReference>
<proteinExistence type="predicted"/>
<feature type="region of interest" description="Disordered" evidence="14">
    <location>
        <begin position="421"/>
        <end position="453"/>
    </location>
</feature>
<dbReference type="GO" id="GO:0009507">
    <property type="term" value="C:chloroplast"/>
    <property type="evidence" value="ECO:0007669"/>
    <property type="project" value="UniProtKB-SubCell"/>
</dbReference>
<keyword evidence="12" id="KW-0411">Iron-sulfur</keyword>
<dbReference type="OrthoDB" id="426882at2759"/>
<dbReference type="Gene3D" id="2.102.10.10">
    <property type="entry name" value="Rieske [2Fe-2S] iron-sulphur domain"/>
    <property type="match status" value="1"/>
</dbReference>
<dbReference type="PROSITE" id="PS51296">
    <property type="entry name" value="RIESKE"/>
    <property type="match status" value="1"/>
</dbReference>
<feature type="compositionally biased region" description="Low complexity" evidence="14">
    <location>
        <begin position="423"/>
        <end position="441"/>
    </location>
</feature>
<evidence type="ECO:0000313" key="17">
    <source>
        <dbReference type="EMBL" id="GLC59779.1"/>
    </source>
</evidence>
<keyword evidence="8" id="KW-0809">Transit peptide</keyword>
<sequence length="626" mass="67275">MQASGSWGRSCVTQGQRVPACVGRLSGRRDAHKCGFTLAPHHINPLREATLTLCSRTVPESLLSREEGNTSERSAQDGARFVPALPDGLLSREDGDDSERESYPRQFNWFQQWYPVAALDALDPTRPHAFTLLGQDLVLWRDGTGSWRAFKDACPHRLAPLSEGRIEKDGTLMCAYHAWRFEGSGACTALPYCSPDDPALRSPRSCAVSYPTLQRGGLMWVWGEGGPSAAAAAAAKQPPLPPEVQADGAPAPGVTCLGWYHRDLPYSHTIFIENAVDAAHVPVSHHNIAGNRYKDPGPFQLETVRPPSLEEGFQMLLPNMKSATVKEAYTEFVPPSLVRTELASRDGSRTVVALFSTPIRPGWTRLVLQQILVEAPGAAARGRSLVGWVAGRIPVWLSHALSPMFLHQDLVFLHYQDREVNRQQQQQQQQQQQPTPAAAAGSPGGNGAESGSGAPSAPLLNKYYMPGQADRAVAAWYKWLSTFGGGDVSYAPGTPPLAPPERDPSKLFDVWNTHTRHCTICLTALKRIRAARAVAAAVGLAAAALAFGAVVARTAAVSSAAAAAAAGSGTTGVSLSDVLQSASELLLSWEGLSTVAVVVVAAMVVRLGSELEQLMHTYHFSHTDND</sequence>
<dbReference type="GO" id="GO:0010277">
    <property type="term" value="F:chlorophyllide a oxygenase activity"/>
    <property type="evidence" value="ECO:0007669"/>
    <property type="project" value="InterPro"/>
</dbReference>
<evidence type="ECO:0000259" key="16">
    <source>
        <dbReference type="PROSITE" id="PS51296"/>
    </source>
</evidence>
<dbReference type="GO" id="GO:0051537">
    <property type="term" value="F:2 iron, 2 sulfur cluster binding"/>
    <property type="evidence" value="ECO:0007669"/>
    <property type="project" value="UniProtKB-KW"/>
</dbReference>
<evidence type="ECO:0000256" key="12">
    <source>
        <dbReference type="ARBA" id="ARBA00023014"/>
    </source>
</evidence>
<keyword evidence="13 15" id="KW-0472">Membrane</keyword>
<dbReference type="InterPro" id="IPR017941">
    <property type="entry name" value="Rieske_2Fe-2S"/>
</dbReference>
<evidence type="ECO:0000256" key="15">
    <source>
        <dbReference type="SAM" id="Phobius"/>
    </source>
</evidence>
<gene>
    <name evidence="17" type="primary">PLESTMB000629</name>
    <name evidence="17" type="ORF">PLESTB_001534900</name>
</gene>
<keyword evidence="7" id="KW-0479">Metal-binding</keyword>
<protein>
    <recommendedName>
        <fullName evidence="16">Rieske domain-containing protein</fullName>
    </recommendedName>
</protein>
<reference evidence="17 18" key="1">
    <citation type="journal article" date="2023" name="Commun. Biol.">
        <title>Reorganization of the ancestral sex-determining regions during the evolution of trioecy in Pleodorina starrii.</title>
        <authorList>
            <person name="Takahashi K."/>
            <person name="Suzuki S."/>
            <person name="Kawai-Toyooka H."/>
            <person name="Yamamoto K."/>
            <person name="Hamaji T."/>
            <person name="Ootsuki R."/>
            <person name="Yamaguchi H."/>
            <person name="Kawachi M."/>
            <person name="Higashiyama T."/>
            <person name="Nozaki H."/>
        </authorList>
    </citation>
    <scope>NUCLEOTIDE SEQUENCE [LARGE SCALE GENOMIC DNA]</scope>
    <source>
        <strain evidence="17 18">NIES-4479</strain>
    </source>
</reference>
<evidence type="ECO:0000256" key="14">
    <source>
        <dbReference type="SAM" id="MobiDB-lite"/>
    </source>
</evidence>
<evidence type="ECO:0000256" key="13">
    <source>
        <dbReference type="ARBA" id="ARBA00023136"/>
    </source>
</evidence>
<dbReference type="SUPFAM" id="SSF50022">
    <property type="entry name" value="ISP domain"/>
    <property type="match status" value="1"/>
</dbReference>
<feature type="transmembrane region" description="Helical" evidence="15">
    <location>
        <begin position="586"/>
        <end position="605"/>
    </location>
</feature>
<evidence type="ECO:0000256" key="7">
    <source>
        <dbReference type="ARBA" id="ARBA00022723"/>
    </source>
</evidence>
<dbReference type="InterPro" id="IPR036922">
    <property type="entry name" value="Rieske_2Fe-2S_sf"/>
</dbReference>
<accession>A0A9W6BX02</accession>
<name>A0A9W6BX02_9CHLO</name>
<evidence type="ECO:0000256" key="10">
    <source>
        <dbReference type="ARBA" id="ARBA00023002"/>
    </source>
</evidence>
<evidence type="ECO:0000256" key="5">
    <source>
        <dbReference type="ARBA" id="ARBA00022692"/>
    </source>
</evidence>
<organism evidence="17 18">
    <name type="scientific">Pleodorina starrii</name>
    <dbReference type="NCBI Taxonomy" id="330485"/>
    <lineage>
        <taxon>Eukaryota</taxon>
        <taxon>Viridiplantae</taxon>
        <taxon>Chlorophyta</taxon>
        <taxon>core chlorophytes</taxon>
        <taxon>Chlorophyceae</taxon>
        <taxon>CS clade</taxon>
        <taxon>Chlamydomonadales</taxon>
        <taxon>Volvocaceae</taxon>
        <taxon>Pleodorina</taxon>
    </lineage>
</organism>
<dbReference type="InterPro" id="IPR050584">
    <property type="entry name" value="Cholesterol_7-desaturase"/>
</dbReference>
<comment type="subcellular location">
    <subcellularLocation>
        <location evidence="2">Membrane</location>
    </subcellularLocation>
    <subcellularLocation>
        <location evidence="1">Plastid</location>
        <location evidence="1">Chloroplast</location>
    </subcellularLocation>
</comment>
<evidence type="ECO:0000256" key="3">
    <source>
        <dbReference type="ARBA" id="ARBA00022528"/>
    </source>
</evidence>
<dbReference type="InterPro" id="IPR013626">
    <property type="entry name" value="PaO"/>
</dbReference>
<evidence type="ECO:0000256" key="4">
    <source>
        <dbReference type="ARBA" id="ARBA00022640"/>
    </source>
</evidence>
<feature type="transmembrane region" description="Helical" evidence="15">
    <location>
        <begin position="533"/>
        <end position="566"/>
    </location>
</feature>
<evidence type="ECO:0000256" key="2">
    <source>
        <dbReference type="ARBA" id="ARBA00004370"/>
    </source>
</evidence>
<evidence type="ECO:0000256" key="6">
    <source>
        <dbReference type="ARBA" id="ARBA00022714"/>
    </source>
</evidence>